<proteinExistence type="predicted"/>
<reference evidence="2" key="1">
    <citation type="journal article" date="2014" name="Nucleic Acids Res.">
        <title>The evolutionary dynamics of variant antigen genes in Babesia reveal a history of genomic innovation underlying host-parasite interaction.</title>
        <authorList>
            <person name="Jackson A.P."/>
            <person name="Otto T.D."/>
            <person name="Darby A."/>
            <person name="Ramaprasad A."/>
            <person name="Xia D."/>
            <person name="Echaide I.E."/>
            <person name="Farber M."/>
            <person name="Gahlot S."/>
            <person name="Gamble J."/>
            <person name="Gupta D."/>
            <person name="Gupta Y."/>
            <person name="Jackson L."/>
            <person name="Malandrin L."/>
            <person name="Malas T.B."/>
            <person name="Moussa E."/>
            <person name="Nair M."/>
            <person name="Reid A.J."/>
            <person name="Sanders M."/>
            <person name="Sharma J."/>
            <person name="Tracey A."/>
            <person name="Quail M.A."/>
            <person name="Weir W."/>
            <person name="Wastling J.M."/>
            <person name="Hall N."/>
            <person name="Willadsen P."/>
            <person name="Lingelbach K."/>
            <person name="Shiels B."/>
            <person name="Tait A."/>
            <person name="Berriman M."/>
            <person name="Allred D.R."/>
            <person name="Pain A."/>
        </authorList>
    </citation>
    <scope>NUCLEOTIDE SEQUENCE</scope>
    <source>
        <strain evidence="2">1802A</strain>
    </source>
</reference>
<evidence type="ECO:0000256" key="1">
    <source>
        <dbReference type="SAM" id="MobiDB-lite"/>
    </source>
</evidence>
<evidence type="ECO:0000313" key="2">
    <source>
        <dbReference type="EMBL" id="KAK1938415.1"/>
    </source>
</evidence>
<name>A0AAD9GH93_BABDI</name>
<feature type="compositionally biased region" description="Basic and acidic residues" evidence="1">
    <location>
        <begin position="272"/>
        <end position="281"/>
    </location>
</feature>
<keyword evidence="3" id="KW-1185">Reference proteome</keyword>
<accession>A0AAD9GH93</accession>
<organism evidence="2 3">
    <name type="scientific">Babesia divergens</name>
    <dbReference type="NCBI Taxonomy" id="32595"/>
    <lineage>
        <taxon>Eukaryota</taxon>
        <taxon>Sar</taxon>
        <taxon>Alveolata</taxon>
        <taxon>Apicomplexa</taxon>
        <taxon>Aconoidasida</taxon>
        <taxon>Piroplasmida</taxon>
        <taxon>Babesiidae</taxon>
        <taxon>Babesia</taxon>
    </lineage>
</organism>
<feature type="region of interest" description="Disordered" evidence="1">
    <location>
        <begin position="269"/>
        <end position="291"/>
    </location>
</feature>
<protein>
    <submittedName>
        <fullName evidence="2">Uncharacterized protein</fullName>
    </submittedName>
</protein>
<reference evidence="2" key="2">
    <citation type="submission" date="2021-05" db="EMBL/GenBank/DDBJ databases">
        <authorList>
            <person name="Pain A."/>
        </authorList>
    </citation>
    <scope>NUCLEOTIDE SEQUENCE</scope>
    <source>
        <strain evidence="2">1802A</strain>
    </source>
</reference>
<dbReference type="Proteomes" id="UP001195914">
    <property type="component" value="Unassembled WGS sequence"/>
</dbReference>
<dbReference type="AlphaFoldDB" id="A0AAD9GH93"/>
<dbReference type="EMBL" id="JAHBMH010000024">
    <property type="protein sequence ID" value="KAK1938415.1"/>
    <property type="molecule type" value="Genomic_DNA"/>
</dbReference>
<gene>
    <name evidence="2" type="ORF">X943_001056</name>
</gene>
<comment type="caution">
    <text evidence="2">The sequence shown here is derived from an EMBL/GenBank/DDBJ whole genome shotgun (WGS) entry which is preliminary data.</text>
</comment>
<sequence>MSMTGRSAVSRGSVPSVHSWLFAFHVKEIAVHPSLKADIGSSSLKLLWELSDNISDLYGGKSNEKKENTLCSTHTSPSFEVDNDRVVNVDTAFALLQCRRTRMNKMGISSGGLNIRVVLDNDKDMLIASAAFDLRLLEVAATLNIHAFRLKDRNDAIVGSIDICYVSQQRWIKVNKRKLSFLNDQRTSGIKSMVETSAKYVTSALDGKEPTPSTKEAVVLNALTPREDDFVLLFWNSTNTCFLKQHPDDYQLQLMLNFVRTPFVRDGLMESSRTDERESHSDQTPSLDLPASFPQFSDFETSSSRPVPNSAVLQLPNIQCANTNNSAFTPTSDMVSDFTDDDATMRSGLSPSTKSSSVRLYDYLSEQNMIIQSHLTRQLSVDAMSTSSWTSCSRMPATKDISLPTMPNTTEPIPAIAFSIVDSCTGNTGRTYMDVESDVSSVANSFRDIDMYSHMDDISFTNRSSDILFPRSKAITEFETSGPFDKHANNIAHSASDPPRRMDAFVLGHTSDANYRDPMHQPSRPVKRVNNNVSSDGFEVPTFIPRFSKTQKTALAANASVSTFDSSSTCDPINPSRSFNSFELDVPVNSSHGIILSKDSVNKPLDVCSNAESLLDTMSNLDIVEDMFCSVVIEDAGYAPVPATSIDVNRFYSEKDDFAGDFMGSTCNGSSTINNIYMDDAEMDNGISDLIRTVTLSPNSKNTNNLNTSIHNAIMADISSLSLSDLGVEYAECSLDVMSEALNDAKAMQIQQDRLSNELLLNFFLQLLNCYSQKGVPQALFMHNIVQKHLSAAELMKFLPENYNATVIRVALDILIRQLSMELPAGKSDHVQLGTDYIMPQNTTNSNSRTVVRSETIHNEMIERNSIDFFRPLSECETYSEASDADECFLPTKEVRQSQMRMQRFQNILHNMYQHVDEMDPRKLVYISRLHSKPLKKRGCNLSLLDMKIALYRVFCGRRKLATSKPCSLRI</sequence>
<evidence type="ECO:0000313" key="3">
    <source>
        <dbReference type="Proteomes" id="UP001195914"/>
    </source>
</evidence>